<protein>
    <submittedName>
        <fullName evidence="2">Uncharacterized protein</fullName>
    </submittedName>
</protein>
<evidence type="ECO:0000313" key="2">
    <source>
        <dbReference type="EMBL" id="KAK4214876.1"/>
    </source>
</evidence>
<feature type="region of interest" description="Disordered" evidence="1">
    <location>
        <begin position="789"/>
        <end position="812"/>
    </location>
</feature>
<evidence type="ECO:0000313" key="3">
    <source>
        <dbReference type="Proteomes" id="UP001301769"/>
    </source>
</evidence>
<gene>
    <name evidence="2" type="ORF">QBC37DRAFT_460614</name>
</gene>
<dbReference type="EMBL" id="MU858087">
    <property type="protein sequence ID" value="KAK4214876.1"/>
    <property type="molecule type" value="Genomic_DNA"/>
</dbReference>
<proteinExistence type="predicted"/>
<reference evidence="2" key="1">
    <citation type="journal article" date="2023" name="Mol. Phylogenet. Evol.">
        <title>Genome-scale phylogeny and comparative genomics of the fungal order Sordariales.</title>
        <authorList>
            <person name="Hensen N."/>
            <person name="Bonometti L."/>
            <person name="Westerberg I."/>
            <person name="Brannstrom I.O."/>
            <person name="Guillou S."/>
            <person name="Cros-Aarteil S."/>
            <person name="Calhoun S."/>
            <person name="Haridas S."/>
            <person name="Kuo A."/>
            <person name="Mondo S."/>
            <person name="Pangilinan J."/>
            <person name="Riley R."/>
            <person name="LaButti K."/>
            <person name="Andreopoulos B."/>
            <person name="Lipzen A."/>
            <person name="Chen C."/>
            <person name="Yan M."/>
            <person name="Daum C."/>
            <person name="Ng V."/>
            <person name="Clum A."/>
            <person name="Steindorff A."/>
            <person name="Ohm R.A."/>
            <person name="Martin F."/>
            <person name="Silar P."/>
            <person name="Natvig D.O."/>
            <person name="Lalanne C."/>
            <person name="Gautier V."/>
            <person name="Ament-Velasquez S.L."/>
            <person name="Kruys A."/>
            <person name="Hutchinson M.I."/>
            <person name="Powell A.J."/>
            <person name="Barry K."/>
            <person name="Miller A.N."/>
            <person name="Grigoriev I.V."/>
            <person name="Debuchy R."/>
            <person name="Gladieux P."/>
            <person name="Hiltunen Thoren M."/>
            <person name="Johannesson H."/>
        </authorList>
    </citation>
    <scope>NUCLEOTIDE SEQUENCE</scope>
    <source>
        <strain evidence="2">PSN293</strain>
    </source>
</reference>
<feature type="region of interest" description="Disordered" evidence="1">
    <location>
        <begin position="569"/>
        <end position="748"/>
    </location>
</feature>
<sequence length="921" mass="100717">MVPTYTPSRPRAKFSRFSTENSESESRQNSEPSDTSSDQNVSPKMAKQDHQEELEECESDTPRARTKVPGTGRSISSISSHSSADSEHTDISMDSLPEPPGGERPLTIPKKRDTKAGKSAQIQGDALYGMLLNDCREDTSQEKGVEDIMACFGQMSLNDTAPDTNRRGTFGERAGSPLIEAQSAHGRASHIPRPYTGLSSRPSLMFLDRRYNGSGSESTSSCYSDVVNNARTGFSKIRRRPSPSPSFRSAPGASTPGLAAHRTVQNLRSSPWLRTAKSMHHMSATAIPCGRFDGDMNISPPVSVMGIEADANDVGGGDGPVPSRDHSSAGSRRSSFDDPYVLVPKIIVTPESKTLEDGATGLWAAVQISTEIRPANASAHQRSNSPFIRGPSQLDVFRYGCLYDVSVEILPTESSVIVEVLKDKSYETNSTLYPGSRSLIIVHLKIVDPSAPPGRVQGLRHVRESSDDLIQDLEHHLGNKLIEYLQIRIRYHHSSFPHQKYDQSADPDGTVEVQTAIETTARAAIKQHNSSSFWSPRPMLQANPLFEIIASHWGPGRAGEVMQRIINSHSTAQHTRERKPTPVTKRLPMIPSGLDPREYRGTNVPTVEEGSDETLKQQKVVPVPTRMPPPIPQRQASLQRFPSRGASNERKQTQRPQATDASPKTKTVWTEVRRTSGAGHTAPETPIMQRSFMKSSVSHVPSAEIPGSPSGNAVRPSYIESPSLSRSKSTNAGKTGSSAAYSLRGSRLLNSRAPEQNIADMRQQKVIDSRIRAGEYSNYRTGRSNREWAGFGDGTFGPGRSSKREGNEMVDEERATRRQKMMLNEQQPATISVAGGRGSMGSLHHRGSTGGTGTLDGYGSHRYRQPPSADEEMALGGQGRRSFDHQRNDGGGYYQYGESKAKKGDKSGTPGGRWGWTGWWP</sequence>
<feature type="compositionally biased region" description="Low complexity" evidence="1">
    <location>
        <begin position="74"/>
        <end position="83"/>
    </location>
</feature>
<keyword evidence="3" id="KW-1185">Reference proteome</keyword>
<feature type="region of interest" description="Disordered" evidence="1">
    <location>
        <begin position="234"/>
        <end position="262"/>
    </location>
</feature>
<organism evidence="2 3">
    <name type="scientific">Rhypophila decipiens</name>
    <dbReference type="NCBI Taxonomy" id="261697"/>
    <lineage>
        <taxon>Eukaryota</taxon>
        <taxon>Fungi</taxon>
        <taxon>Dikarya</taxon>
        <taxon>Ascomycota</taxon>
        <taxon>Pezizomycotina</taxon>
        <taxon>Sordariomycetes</taxon>
        <taxon>Sordariomycetidae</taxon>
        <taxon>Sordariales</taxon>
        <taxon>Naviculisporaceae</taxon>
        <taxon>Rhypophila</taxon>
    </lineage>
</organism>
<feature type="compositionally biased region" description="Basic and acidic residues" evidence="1">
    <location>
        <begin position="802"/>
        <end position="812"/>
    </location>
</feature>
<feature type="region of interest" description="Disordered" evidence="1">
    <location>
        <begin position="838"/>
        <end position="921"/>
    </location>
</feature>
<reference evidence="2" key="2">
    <citation type="submission" date="2023-05" db="EMBL/GenBank/DDBJ databases">
        <authorList>
            <consortium name="Lawrence Berkeley National Laboratory"/>
            <person name="Steindorff A."/>
            <person name="Hensen N."/>
            <person name="Bonometti L."/>
            <person name="Westerberg I."/>
            <person name="Brannstrom I.O."/>
            <person name="Guillou S."/>
            <person name="Cros-Aarteil S."/>
            <person name="Calhoun S."/>
            <person name="Haridas S."/>
            <person name="Kuo A."/>
            <person name="Mondo S."/>
            <person name="Pangilinan J."/>
            <person name="Riley R."/>
            <person name="Labutti K."/>
            <person name="Andreopoulos B."/>
            <person name="Lipzen A."/>
            <person name="Chen C."/>
            <person name="Yanf M."/>
            <person name="Daum C."/>
            <person name="Ng V."/>
            <person name="Clum A."/>
            <person name="Ohm R."/>
            <person name="Martin F."/>
            <person name="Silar P."/>
            <person name="Natvig D."/>
            <person name="Lalanne C."/>
            <person name="Gautier V."/>
            <person name="Ament-Velasquez S.L."/>
            <person name="Kruys A."/>
            <person name="Hutchinson M.I."/>
            <person name="Powell A.J."/>
            <person name="Barry K."/>
            <person name="Miller A.N."/>
            <person name="Grigoriev I.V."/>
            <person name="Debuchy R."/>
            <person name="Gladieux P."/>
            <person name="Thoren M.H."/>
            <person name="Johannesson H."/>
        </authorList>
    </citation>
    <scope>NUCLEOTIDE SEQUENCE</scope>
    <source>
        <strain evidence="2">PSN293</strain>
    </source>
</reference>
<comment type="caution">
    <text evidence="2">The sequence shown here is derived from an EMBL/GenBank/DDBJ whole genome shotgun (WGS) entry which is preliminary data.</text>
</comment>
<feature type="region of interest" description="Disordered" evidence="1">
    <location>
        <begin position="1"/>
        <end position="120"/>
    </location>
</feature>
<feature type="compositionally biased region" description="Polar residues" evidence="1">
    <location>
        <begin position="654"/>
        <end position="668"/>
    </location>
</feature>
<feature type="compositionally biased region" description="Polar residues" evidence="1">
    <location>
        <begin position="720"/>
        <end position="740"/>
    </location>
</feature>
<dbReference type="Proteomes" id="UP001301769">
    <property type="component" value="Unassembled WGS sequence"/>
</dbReference>
<name>A0AAN6YBD9_9PEZI</name>
<dbReference type="AlphaFoldDB" id="A0AAN6YBD9"/>
<feature type="region of interest" description="Disordered" evidence="1">
    <location>
        <begin position="311"/>
        <end position="335"/>
    </location>
</feature>
<accession>A0AAN6YBD9</accession>
<evidence type="ECO:0000256" key="1">
    <source>
        <dbReference type="SAM" id="MobiDB-lite"/>
    </source>
</evidence>